<sequence>MKAKLAEIRERVQLTVGQVVLAMGNLPRYRSQTLGDLQHLVIEPLLRDRLAIAQARPREGDEGADSPAAGQQATAGIAIWASVSDEVAEKVRDQIKGGVFPTRLSAEDWASGENIWLLDLIAPNRQLATAVLANFKQIAGDKPVSIHPIVARSVDREVLEQMRVKGE</sequence>
<comment type="subcellular location">
    <subcellularLocation>
        <location evidence="2">Cytoplasm</location>
    </subcellularLocation>
</comment>
<comment type="function">
    <text evidence="2">Involved in fatty acylation of protoxin at internal lysine residues, thereby converting it to the active toxin.</text>
</comment>
<organism evidence="3 4">
    <name type="scientific">Aurantiacibacter gangjinensis</name>
    <dbReference type="NCBI Taxonomy" id="502682"/>
    <lineage>
        <taxon>Bacteria</taxon>
        <taxon>Pseudomonadati</taxon>
        <taxon>Pseudomonadota</taxon>
        <taxon>Alphaproteobacteria</taxon>
        <taxon>Sphingomonadales</taxon>
        <taxon>Erythrobacteraceae</taxon>
        <taxon>Aurantiacibacter</taxon>
    </lineage>
</organism>
<evidence type="ECO:0000256" key="2">
    <source>
        <dbReference type="RuleBase" id="RU368102"/>
    </source>
</evidence>
<gene>
    <name evidence="3" type="ORF">AAW01_11185</name>
</gene>
<comment type="caution">
    <text evidence="3">The sequence shown here is derived from an EMBL/GenBank/DDBJ whole genome shotgun (WGS) entry which is preliminary data.</text>
</comment>
<keyword evidence="2" id="KW-0963">Cytoplasm</keyword>
<keyword evidence="4" id="KW-1185">Reference proteome</keyword>
<protein>
    <recommendedName>
        <fullName evidence="2">RTX toxin-activating lysine-acyltransferase</fullName>
        <ecNumber evidence="2">2.3.1.-</ecNumber>
    </recommendedName>
</protein>
<comment type="similarity">
    <text evidence="1 2">Belongs to the RTX toxin acyltransferase family.</text>
</comment>
<keyword evidence="2" id="KW-0204">Cytolysis</keyword>
<evidence type="ECO:0000256" key="1">
    <source>
        <dbReference type="ARBA" id="ARBA00005686"/>
    </source>
</evidence>
<dbReference type="RefSeq" id="WP_047007691.1">
    <property type="nucleotide sequence ID" value="NZ_CP018097.1"/>
</dbReference>
<dbReference type="EC" id="2.3.1.-" evidence="2"/>
<dbReference type="GO" id="GO:0009404">
    <property type="term" value="P:toxin metabolic process"/>
    <property type="evidence" value="ECO:0007669"/>
    <property type="project" value="UniProtKB-UniRule"/>
</dbReference>
<accession>A0A0G9MSI9</accession>
<dbReference type="EMBL" id="LBHC01000002">
    <property type="protein sequence ID" value="KLE32298.1"/>
    <property type="molecule type" value="Genomic_DNA"/>
</dbReference>
<dbReference type="GO" id="GO:0031640">
    <property type="term" value="P:killing of cells of another organism"/>
    <property type="evidence" value="ECO:0007669"/>
    <property type="project" value="UniProtKB-KW"/>
</dbReference>
<name>A0A0G9MSI9_9SPHN</name>
<evidence type="ECO:0000313" key="3">
    <source>
        <dbReference type="EMBL" id="KLE32298.1"/>
    </source>
</evidence>
<dbReference type="GO" id="GO:0005737">
    <property type="term" value="C:cytoplasm"/>
    <property type="evidence" value="ECO:0007669"/>
    <property type="project" value="UniProtKB-SubCell"/>
</dbReference>
<dbReference type="InterPro" id="IPR003996">
    <property type="entry name" value="RTX_toxin-activating_protC_bac"/>
</dbReference>
<dbReference type="PATRIC" id="fig|502682.8.peg.2280"/>
<evidence type="ECO:0000313" key="4">
    <source>
        <dbReference type="Proteomes" id="UP000053070"/>
    </source>
</evidence>
<dbReference type="STRING" id="502682.BMF35_a1235"/>
<dbReference type="AlphaFoldDB" id="A0A0G9MSI9"/>
<dbReference type="Proteomes" id="UP000053070">
    <property type="component" value="Unassembled WGS sequence"/>
</dbReference>
<proteinExistence type="inferred from homology"/>
<keyword evidence="2" id="KW-0012">Acyltransferase</keyword>
<dbReference type="Pfam" id="PF02794">
    <property type="entry name" value="HlyC"/>
    <property type="match status" value="1"/>
</dbReference>
<keyword evidence="2" id="KW-0808">Transferase</keyword>
<dbReference type="GO" id="GO:0016746">
    <property type="term" value="F:acyltransferase activity"/>
    <property type="evidence" value="ECO:0007669"/>
    <property type="project" value="UniProtKB-UniRule"/>
</dbReference>
<reference evidence="3 4" key="1">
    <citation type="submission" date="2015-04" db="EMBL/GenBank/DDBJ databases">
        <title>The draft genome sequence of Erythrobacr gangjinensis K7-2.</title>
        <authorList>
            <person name="Zhuang L."/>
            <person name="Liu Y."/>
            <person name="Shao Z."/>
        </authorList>
    </citation>
    <scope>NUCLEOTIDE SEQUENCE [LARGE SCALE GENOMIC DNA]</scope>
    <source>
        <strain evidence="3 4">K7-2</strain>
    </source>
</reference>